<evidence type="ECO:0000256" key="1">
    <source>
        <dbReference type="SAM" id="MobiDB-lite"/>
    </source>
</evidence>
<sequence>MADDDLVYLLRRSVEEQRRMKDARAERSRAPYRDMADGHRGPGGDNPRAFSW</sequence>
<keyword evidence="3" id="KW-1185">Reference proteome</keyword>
<proteinExistence type="predicted"/>
<reference evidence="2 3" key="1">
    <citation type="submission" date="2023-02" db="EMBL/GenBank/DDBJ databases">
        <title>Genome sequence of Sphingomonas naphthae.</title>
        <authorList>
            <person name="Kim S."/>
            <person name="Heo J."/>
            <person name="Kwon S.-W."/>
        </authorList>
    </citation>
    <scope>NUCLEOTIDE SEQUENCE [LARGE SCALE GENOMIC DNA]</scope>
    <source>
        <strain evidence="2 3">KACC 18716</strain>
    </source>
</reference>
<organism evidence="2 3">
    <name type="scientific">Sphingomonas naphthae</name>
    <dbReference type="NCBI Taxonomy" id="1813468"/>
    <lineage>
        <taxon>Bacteria</taxon>
        <taxon>Pseudomonadati</taxon>
        <taxon>Pseudomonadota</taxon>
        <taxon>Alphaproteobacteria</taxon>
        <taxon>Sphingomonadales</taxon>
        <taxon>Sphingomonadaceae</taxon>
        <taxon>Sphingomonas</taxon>
    </lineage>
</organism>
<evidence type="ECO:0008006" key="4">
    <source>
        <dbReference type="Google" id="ProtNLM"/>
    </source>
</evidence>
<accession>A0ABY7TGQ9</accession>
<protein>
    <recommendedName>
        <fullName evidence="4">DUF3563 domain-containing protein</fullName>
    </recommendedName>
</protein>
<evidence type="ECO:0000313" key="3">
    <source>
        <dbReference type="Proteomes" id="UP001220395"/>
    </source>
</evidence>
<feature type="compositionally biased region" description="Basic and acidic residues" evidence="1">
    <location>
        <begin position="17"/>
        <end position="42"/>
    </location>
</feature>
<dbReference type="RefSeq" id="WP_273685986.1">
    <property type="nucleotide sequence ID" value="NZ_CP117411.1"/>
</dbReference>
<evidence type="ECO:0000313" key="2">
    <source>
        <dbReference type="EMBL" id="WCT72038.1"/>
    </source>
</evidence>
<dbReference type="EMBL" id="CP117411">
    <property type="protein sequence ID" value="WCT72038.1"/>
    <property type="molecule type" value="Genomic_DNA"/>
</dbReference>
<dbReference type="Proteomes" id="UP001220395">
    <property type="component" value="Chromosome"/>
</dbReference>
<name>A0ABY7TGQ9_9SPHN</name>
<gene>
    <name evidence="2" type="ORF">PQ455_10300</name>
</gene>
<feature type="region of interest" description="Disordered" evidence="1">
    <location>
        <begin position="17"/>
        <end position="52"/>
    </location>
</feature>